<dbReference type="PROSITE" id="PS50937">
    <property type="entry name" value="HTH_MERR_2"/>
    <property type="match status" value="1"/>
</dbReference>
<dbReference type="InterPro" id="IPR009061">
    <property type="entry name" value="DNA-bd_dom_put_sf"/>
</dbReference>
<gene>
    <name evidence="3" type="ORF">BJ981_002171</name>
</gene>
<dbReference type="EMBL" id="JACHBR010000001">
    <property type="protein sequence ID" value="MBB5626472.1"/>
    <property type="molecule type" value="Genomic_DNA"/>
</dbReference>
<dbReference type="InterPro" id="IPR000551">
    <property type="entry name" value="MerR-type_HTH_dom"/>
</dbReference>
<evidence type="ECO:0000313" key="3">
    <source>
        <dbReference type="EMBL" id="MBB5626472.1"/>
    </source>
</evidence>
<accession>A0A7W8Z2X2</accession>
<dbReference type="GO" id="GO:0003677">
    <property type="term" value="F:DNA binding"/>
    <property type="evidence" value="ECO:0007669"/>
    <property type="project" value="UniProtKB-KW"/>
</dbReference>
<dbReference type="SMART" id="SM00422">
    <property type="entry name" value="HTH_MERR"/>
    <property type="match status" value="1"/>
</dbReference>
<keyword evidence="1 3" id="KW-0238">DNA-binding</keyword>
<dbReference type="CDD" id="cd00592">
    <property type="entry name" value="HTH_MerR-like"/>
    <property type="match status" value="1"/>
</dbReference>
<name>A0A7W8Z2X2_9ACTN</name>
<dbReference type="SUPFAM" id="SSF46955">
    <property type="entry name" value="Putative DNA-binding domain"/>
    <property type="match status" value="1"/>
</dbReference>
<dbReference type="PRINTS" id="PR00040">
    <property type="entry name" value="HTHMERR"/>
</dbReference>
<dbReference type="PANTHER" id="PTHR30204:SF93">
    <property type="entry name" value="HTH MERR-TYPE DOMAIN-CONTAINING PROTEIN"/>
    <property type="match status" value="1"/>
</dbReference>
<sequence length="261" mass="28601">MSNGITISQAAAFAGVTVKTVRHYHKLGLVAEPARDTSGYRRYGSADLLRLVQVRTLAGASVPLAEIGALLDADDADFARALVDVEQRLTAQIEELISRRDTLHRLTDSDRALLPDRALTLLNRMADQGFRAEDVSASREGLILAKALVPERFNEHLDNIEHAIQDPEFVELSRRAAATVTWAPDDPRIPGLAAEMANHYLANLDHLKIVTGLQARQEAGTRYRVIRDFGSEQGTASDHLATLIESQLRAAGVEIPRPDSN</sequence>
<evidence type="ECO:0000259" key="2">
    <source>
        <dbReference type="PROSITE" id="PS50937"/>
    </source>
</evidence>
<dbReference type="Proteomes" id="UP000588112">
    <property type="component" value="Unassembled WGS sequence"/>
</dbReference>
<dbReference type="AlphaFoldDB" id="A0A7W8Z2X2"/>
<dbReference type="Gene3D" id="1.10.1660.10">
    <property type="match status" value="1"/>
</dbReference>
<evidence type="ECO:0000313" key="4">
    <source>
        <dbReference type="Proteomes" id="UP000588112"/>
    </source>
</evidence>
<reference evidence="3 4" key="1">
    <citation type="submission" date="2020-08" db="EMBL/GenBank/DDBJ databases">
        <title>Sequencing the genomes of 1000 actinobacteria strains.</title>
        <authorList>
            <person name="Klenk H.-P."/>
        </authorList>
    </citation>
    <scope>NUCLEOTIDE SEQUENCE [LARGE SCALE GENOMIC DNA]</scope>
    <source>
        <strain evidence="3 4">DSM 45790</strain>
    </source>
</reference>
<proteinExistence type="predicted"/>
<dbReference type="PANTHER" id="PTHR30204">
    <property type="entry name" value="REDOX-CYCLING DRUG-SENSING TRANSCRIPTIONAL ACTIVATOR SOXR"/>
    <property type="match status" value="1"/>
</dbReference>
<keyword evidence="4" id="KW-1185">Reference proteome</keyword>
<organism evidence="3 4">
    <name type="scientific">Sphaerisporangium krabiense</name>
    <dbReference type="NCBI Taxonomy" id="763782"/>
    <lineage>
        <taxon>Bacteria</taxon>
        <taxon>Bacillati</taxon>
        <taxon>Actinomycetota</taxon>
        <taxon>Actinomycetes</taxon>
        <taxon>Streptosporangiales</taxon>
        <taxon>Streptosporangiaceae</taxon>
        <taxon>Sphaerisporangium</taxon>
    </lineage>
</organism>
<protein>
    <submittedName>
        <fullName evidence="3">DNA-binding transcriptional MerR regulator</fullName>
    </submittedName>
</protein>
<dbReference type="RefSeq" id="WP_184610452.1">
    <property type="nucleotide sequence ID" value="NZ_BOOS01000027.1"/>
</dbReference>
<feature type="domain" description="HTH merR-type" evidence="2">
    <location>
        <begin position="4"/>
        <end position="73"/>
    </location>
</feature>
<dbReference type="InterPro" id="IPR047057">
    <property type="entry name" value="MerR_fam"/>
</dbReference>
<evidence type="ECO:0000256" key="1">
    <source>
        <dbReference type="ARBA" id="ARBA00023125"/>
    </source>
</evidence>
<dbReference type="Pfam" id="PF00376">
    <property type="entry name" value="MerR"/>
    <property type="match status" value="1"/>
</dbReference>
<dbReference type="GO" id="GO:0003700">
    <property type="term" value="F:DNA-binding transcription factor activity"/>
    <property type="evidence" value="ECO:0007669"/>
    <property type="project" value="InterPro"/>
</dbReference>
<comment type="caution">
    <text evidence="3">The sequence shown here is derived from an EMBL/GenBank/DDBJ whole genome shotgun (WGS) entry which is preliminary data.</text>
</comment>